<dbReference type="EMBL" id="JAPWGY010000005">
    <property type="protein sequence ID" value="MCZ4281964.1"/>
    <property type="molecule type" value="Genomic_DNA"/>
</dbReference>
<keyword evidence="2" id="KW-1185">Reference proteome</keyword>
<sequence>MDRDFVPAPELYASCPVGGKVLEYYRGQFEAVFILLHPFMRPRTISPDLFYPDTWPKKKEIIADCEPCSWNEVLCACGLKSLSEVDTGLRTLIGALNPERSNSVYAEVIENYCDQNNLIPPEPGDLSVIIENLVFETLMKKLGYRWLWVGDEFGLERKLHKIEDVIKADEIIAPPHARYFTHDHQFLIATHWDSHCTFLCSSRERLETFLQNEKFEGFFCTENTEVYWGLYPL</sequence>
<organism evidence="1 2">
    <name type="scientific">Kiloniella laminariae</name>
    <dbReference type="NCBI Taxonomy" id="454162"/>
    <lineage>
        <taxon>Bacteria</taxon>
        <taxon>Pseudomonadati</taxon>
        <taxon>Pseudomonadota</taxon>
        <taxon>Alphaproteobacteria</taxon>
        <taxon>Rhodospirillales</taxon>
        <taxon>Kiloniellaceae</taxon>
        <taxon>Kiloniella</taxon>
    </lineage>
</organism>
<reference evidence="1" key="1">
    <citation type="submission" date="2022-12" db="EMBL/GenBank/DDBJ databases">
        <title>Bacterial isolates from different developmental stages of Nematostella vectensis.</title>
        <authorList>
            <person name="Fraune S."/>
        </authorList>
    </citation>
    <scope>NUCLEOTIDE SEQUENCE</scope>
    <source>
        <strain evidence="1">G21630-S1</strain>
    </source>
</reference>
<proteinExistence type="predicted"/>
<dbReference type="Pfam" id="PF10924">
    <property type="entry name" value="DUF2711"/>
    <property type="match status" value="1"/>
</dbReference>
<evidence type="ECO:0000313" key="1">
    <source>
        <dbReference type="EMBL" id="MCZ4281964.1"/>
    </source>
</evidence>
<comment type="caution">
    <text evidence="1">The sequence shown here is derived from an EMBL/GenBank/DDBJ whole genome shotgun (WGS) entry which is preliminary data.</text>
</comment>
<dbReference type="Proteomes" id="UP001069802">
    <property type="component" value="Unassembled WGS sequence"/>
</dbReference>
<protein>
    <submittedName>
        <fullName evidence="1">DUF2711 family protein</fullName>
    </submittedName>
</protein>
<dbReference type="InterPro" id="IPR024250">
    <property type="entry name" value="DUF2711"/>
</dbReference>
<name>A0ABT4LLG5_9PROT</name>
<dbReference type="RefSeq" id="WP_269424125.1">
    <property type="nucleotide sequence ID" value="NZ_JAPWGY010000005.1"/>
</dbReference>
<evidence type="ECO:0000313" key="2">
    <source>
        <dbReference type="Proteomes" id="UP001069802"/>
    </source>
</evidence>
<accession>A0ABT4LLG5</accession>
<gene>
    <name evidence="1" type="ORF">O4H49_14325</name>
</gene>